<dbReference type="Proteomes" id="UP000695562">
    <property type="component" value="Unassembled WGS sequence"/>
</dbReference>
<dbReference type="CDD" id="cd00154">
    <property type="entry name" value="Rab"/>
    <property type="match status" value="1"/>
</dbReference>
<dbReference type="InterPro" id="IPR050305">
    <property type="entry name" value="Small_GTPase_Rab"/>
</dbReference>
<keyword evidence="4" id="KW-0449">Lipoprotein</keyword>
<evidence type="ECO:0000256" key="2">
    <source>
        <dbReference type="ARBA" id="ARBA00022741"/>
    </source>
</evidence>
<dbReference type="FunFam" id="3.40.50.300:FF:001447">
    <property type="entry name" value="Ras-related protein Rab-1B"/>
    <property type="match status" value="1"/>
</dbReference>
<dbReference type="InterPro" id="IPR001806">
    <property type="entry name" value="Small_GTPase"/>
</dbReference>
<keyword evidence="3" id="KW-0342">GTP-binding</keyword>
<dbReference type="GO" id="GO:0005525">
    <property type="term" value="F:GTP binding"/>
    <property type="evidence" value="ECO:0007669"/>
    <property type="project" value="UniProtKB-KW"/>
</dbReference>
<evidence type="ECO:0000256" key="1">
    <source>
        <dbReference type="ARBA" id="ARBA00006270"/>
    </source>
</evidence>
<comment type="caution">
    <text evidence="5">The sequence shown here is derived from an EMBL/GenBank/DDBJ whole genome shotgun (WGS) entry which is preliminary data.</text>
</comment>
<keyword evidence="6" id="KW-1185">Reference proteome</keyword>
<dbReference type="GO" id="GO:0003924">
    <property type="term" value="F:GTPase activity"/>
    <property type="evidence" value="ECO:0007669"/>
    <property type="project" value="InterPro"/>
</dbReference>
<dbReference type="PANTHER" id="PTHR47980">
    <property type="entry name" value="LD44762P"/>
    <property type="match status" value="1"/>
</dbReference>
<comment type="similarity">
    <text evidence="1">Belongs to the small GTPase superfamily. Rab family.</text>
</comment>
<dbReference type="InterPro" id="IPR005225">
    <property type="entry name" value="Small_GTP-bd"/>
</dbReference>
<dbReference type="SUPFAM" id="SSF52540">
    <property type="entry name" value="P-loop containing nucleoside triphosphate hydrolases"/>
    <property type="match status" value="1"/>
</dbReference>
<sequence>MTTNTSGNQQEKARVFLKFIFLGDKRTGKSNTLIRYADNIFIDQYYTTIGIDFKVKYFEDLDPRYILCLQVWDTYSGCGTHRSIPQAYYKNASAYFVFFDITNRESFNLVKDEIANIPHANEFGQELYIIGNKIDLEGERVISREEGHQLAQDNSAQYYEISAKENINVHQTFDHIAKDLFNKKIKDMGSSPILEPPKPSCILQ</sequence>
<evidence type="ECO:0008006" key="7">
    <source>
        <dbReference type="Google" id="ProtNLM"/>
    </source>
</evidence>
<dbReference type="SMART" id="SM00174">
    <property type="entry name" value="RHO"/>
    <property type="match status" value="1"/>
</dbReference>
<keyword evidence="2" id="KW-0547">Nucleotide-binding</keyword>
<name>A0A8J4PXA5_9MYCE</name>
<dbReference type="Gene3D" id="3.40.50.300">
    <property type="entry name" value="P-loop containing nucleotide triphosphate hydrolases"/>
    <property type="match status" value="1"/>
</dbReference>
<dbReference type="OrthoDB" id="9989112at2759"/>
<dbReference type="InterPro" id="IPR027417">
    <property type="entry name" value="P-loop_NTPase"/>
</dbReference>
<dbReference type="PROSITE" id="PS51421">
    <property type="entry name" value="RAS"/>
    <property type="match status" value="1"/>
</dbReference>
<dbReference type="SMART" id="SM00175">
    <property type="entry name" value="RAB"/>
    <property type="match status" value="1"/>
</dbReference>
<dbReference type="EMBL" id="AJWJ01000089">
    <property type="protein sequence ID" value="KAF2075698.1"/>
    <property type="molecule type" value="Genomic_DNA"/>
</dbReference>
<dbReference type="NCBIfam" id="TIGR00231">
    <property type="entry name" value="small_GTP"/>
    <property type="match status" value="1"/>
</dbReference>
<gene>
    <name evidence="5" type="ORF">CYY_003012</name>
</gene>
<evidence type="ECO:0000256" key="3">
    <source>
        <dbReference type="ARBA" id="ARBA00023134"/>
    </source>
</evidence>
<evidence type="ECO:0000313" key="6">
    <source>
        <dbReference type="Proteomes" id="UP000695562"/>
    </source>
</evidence>
<reference evidence="5" key="1">
    <citation type="submission" date="2020-01" db="EMBL/GenBank/DDBJ databases">
        <title>Development of genomics and gene disruption for Polysphondylium violaceum indicates a role for the polyketide synthase stlB in stalk morphogenesis.</title>
        <authorList>
            <person name="Narita B."/>
            <person name="Kawabe Y."/>
            <person name="Kin K."/>
            <person name="Saito T."/>
            <person name="Gibbs R."/>
            <person name="Kuspa A."/>
            <person name="Muzny D."/>
            <person name="Queller D."/>
            <person name="Richards S."/>
            <person name="Strassman J."/>
            <person name="Sucgang R."/>
            <person name="Worley K."/>
            <person name="Schaap P."/>
        </authorList>
    </citation>
    <scope>NUCLEOTIDE SEQUENCE</scope>
    <source>
        <strain evidence="5">QSvi11</strain>
    </source>
</reference>
<dbReference type="Pfam" id="PF00071">
    <property type="entry name" value="Ras"/>
    <property type="match status" value="1"/>
</dbReference>
<dbReference type="PRINTS" id="PR00449">
    <property type="entry name" value="RASTRNSFRMNG"/>
</dbReference>
<accession>A0A8J4PXA5</accession>
<dbReference type="AlphaFoldDB" id="A0A8J4PXA5"/>
<dbReference type="SMART" id="SM00173">
    <property type="entry name" value="RAS"/>
    <property type="match status" value="1"/>
</dbReference>
<organism evidence="5 6">
    <name type="scientific">Polysphondylium violaceum</name>
    <dbReference type="NCBI Taxonomy" id="133409"/>
    <lineage>
        <taxon>Eukaryota</taxon>
        <taxon>Amoebozoa</taxon>
        <taxon>Evosea</taxon>
        <taxon>Eumycetozoa</taxon>
        <taxon>Dictyostelia</taxon>
        <taxon>Dictyosteliales</taxon>
        <taxon>Dictyosteliaceae</taxon>
        <taxon>Polysphondylium</taxon>
    </lineage>
</organism>
<evidence type="ECO:0000256" key="4">
    <source>
        <dbReference type="ARBA" id="ARBA00023288"/>
    </source>
</evidence>
<proteinExistence type="inferred from homology"/>
<dbReference type="PROSITE" id="PS51419">
    <property type="entry name" value="RAB"/>
    <property type="match status" value="1"/>
</dbReference>
<protein>
    <recommendedName>
        <fullName evidence="7">Rab GTPase</fullName>
    </recommendedName>
</protein>
<evidence type="ECO:0000313" key="5">
    <source>
        <dbReference type="EMBL" id="KAF2075698.1"/>
    </source>
</evidence>